<accession>A0A3A8HVB4</accession>
<gene>
    <name evidence="2" type="ORF">D7V88_33965</name>
</gene>
<keyword evidence="3" id="KW-1185">Reference proteome</keyword>
<evidence type="ECO:0000313" key="3">
    <source>
        <dbReference type="Proteomes" id="UP000268094"/>
    </source>
</evidence>
<dbReference type="EMBL" id="RAVZ01000344">
    <property type="protein sequence ID" value="RKG75157.1"/>
    <property type="molecule type" value="Genomic_DNA"/>
</dbReference>
<comment type="caution">
    <text evidence="2">The sequence shown here is derived from an EMBL/GenBank/DDBJ whole genome shotgun (WGS) entry which is preliminary data.</text>
</comment>
<name>A0A3A8HVB4_9BACT</name>
<organism evidence="2 3">
    <name type="scientific">Corallococcus terminator</name>
    <dbReference type="NCBI Taxonomy" id="2316733"/>
    <lineage>
        <taxon>Bacteria</taxon>
        <taxon>Pseudomonadati</taxon>
        <taxon>Myxococcota</taxon>
        <taxon>Myxococcia</taxon>
        <taxon>Myxococcales</taxon>
        <taxon>Cystobacterineae</taxon>
        <taxon>Myxococcaceae</taxon>
        <taxon>Corallococcus</taxon>
    </lineage>
</organism>
<dbReference type="Proteomes" id="UP000268094">
    <property type="component" value="Unassembled WGS sequence"/>
</dbReference>
<dbReference type="AlphaFoldDB" id="A0A3A8HVB4"/>
<feature type="compositionally biased region" description="Pro residues" evidence="1">
    <location>
        <begin position="1"/>
        <end position="11"/>
    </location>
</feature>
<proteinExistence type="predicted"/>
<sequence>MVETPPPPVVEEPPVKVSPPIAKSVTTKTVREDASASAPSKRPDSLSEKALKAQLLKLSEDIEASPLYANDKRHKGLSRQTALNTVNRFITRLENAEGVQERALILEDLRDWRATYLK</sequence>
<evidence type="ECO:0000313" key="2">
    <source>
        <dbReference type="EMBL" id="RKG75157.1"/>
    </source>
</evidence>
<evidence type="ECO:0000256" key="1">
    <source>
        <dbReference type="SAM" id="MobiDB-lite"/>
    </source>
</evidence>
<protein>
    <submittedName>
        <fullName evidence="2">Uncharacterized protein</fullName>
    </submittedName>
</protein>
<reference evidence="3" key="1">
    <citation type="submission" date="2018-09" db="EMBL/GenBank/DDBJ databases">
        <authorList>
            <person name="Livingstone P.G."/>
            <person name="Whitworth D.E."/>
        </authorList>
    </citation>
    <scope>NUCLEOTIDE SEQUENCE [LARGE SCALE GENOMIC DNA]</scope>
    <source>
        <strain evidence="3">CA054A</strain>
    </source>
</reference>
<feature type="region of interest" description="Disordered" evidence="1">
    <location>
        <begin position="1"/>
        <end position="48"/>
    </location>
</feature>